<accession>A0A090NNN7</accession>
<name>A0A090NNN7_SHIDY</name>
<dbReference type="Proteomes" id="UP000017944">
    <property type="component" value="Unassembled WGS sequence"/>
</dbReference>
<gene>
    <name evidence="1" type="ORF">WRSd3_00258</name>
</gene>
<dbReference type="EMBL" id="AXUT01000019">
    <property type="protein sequence ID" value="ESU82171.1"/>
    <property type="molecule type" value="Genomic_DNA"/>
</dbReference>
<organism evidence="1 2">
    <name type="scientific">Shigella dysenteriae WRSd3</name>
    <dbReference type="NCBI Taxonomy" id="1401327"/>
    <lineage>
        <taxon>Bacteria</taxon>
        <taxon>Pseudomonadati</taxon>
        <taxon>Pseudomonadota</taxon>
        <taxon>Gammaproteobacteria</taxon>
        <taxon>Enterobacterales</taxon>
        <taxon>Enterobacteriaceae</taxon>
        <taxon>Shigella</taxon>
    </lineage>
</organism>
<evidence type="ECO:0000313" key="2">
    <source>
        <dbReference type="Proteomes" id="UP000017944"/>
    </source>
</evidence>
<reference evidence="1 2" key="1">
    <citation type="submission" date="2013-10" db="EMBL/GenBank/DDBJ databases">
        <title>Draft genomes and the virulence plasmids of Sd1617 vaccine constructs: WRSd3 and WRSd5.</title>
        <authorList>
            <person name="Aksomboon Vongsawan A."/>
            <person name="Venkatesan M.M."/>
            <person name="Vaisvil B."/>
            <person name="Emel G."/>
            <person name="Kepatral V."/>
            <person name="Sethabutr O."/>
            <person name="Serichantalergs O."/>
            <person name="Mason C."/>
        </authorList>
    </citation>
    <scope>NUCLEOTIDE SEQUENCE [LARGE SCALE GENOMIC DNA]</scope>
    <source>
        <strain evidence="1 2">WRSd3</strain>
    </source>
</reference>
<dbReference type="AlphaFoldDB" id="A0A090NNN7"/>
<evidence type="ECO:0000313" key="1">
    <source>
        <dbReference type="EMBL" id="ESU82171.1"/>
    </source>
</evidence>
<sequence length="50" mass="5468">MTSVDVDILIAYSSKVAPDSLLFTADGRHIDSWGGIKKNLTITVEILLYS</sequence>
<protein>
    <submittedName>
        <fullName evidence="1">Uncharacterized protein</fullName>
    </submittedName>
</protein>
<proteinExistence type="predicted"/>
<comment type="caution">
    <text evidence="1">The sequence shown here is derived from an EMBL/GenBank/DDBJ whole genome shotgun (WGS) entry which is preliminary data.</text>
</comment>